<name>A0A6A5QR20_AMPQU</name>
<feature type="compositionally biased region" description="Pro residues" evidence="2">
    <location>
        <begin position="227"/>
        <end position="236"/>
    </location>
</feature>
<evidence type="ECO:0000259" key="3">
    <source>
        <dbReference type="Pfam" id="PF15456"/>
    </source>
</evidence>
<evidence type="ECO:0000256" key="1">
    <source>
        <dbReference type="SAM" id="Coils"/>
    </source>
</evidence>
<proteinExistence type="predicted"/>
<gene>
    <name evidence="4" type="ORF">BDU57DRAFT_539233</name>
</gene>
<dbReference type="Pfam" id="PF15456">
    <property type="entry name" value="Uds1"/>
    <property type="match status" value="1"/>
</dbReference>
<feature type="compositionally biased region" description="Basic residues" evidence="2">
    <location>
        <begin position="337"/>
        <end position="348"/>
    </location>
</feature>
<reference evidence="4" key="1">
    <citation type="journal article" date="2020" name="Stud. Mycol.">
        <title>101 Dothideomycetes genomes: a test case for predicting lifestyles and emergence of pathogens.</title>
        <authorList>
            <person name="Haridas S."/>
            <person name="Albert R."/>
            <person name="Binder M."/>
            <person name="Bloem J."/>
            <person name="Labutti K."/>
            <person name="Salamov A."/>
            <person name="Andreopoulos B."/>
            <person name="Baker S."/>
            <person name="Barry K."/>
            <person name="Bills G."/>
            <person name="Bluhm B."/>
            <person name="Cannon C."/>
            <person name="Castanera R."/>
            <person name="Culley D."/>
            <person name="Daum C."/>
            <person name="Ezra D."/>
            <person name="Gonzalez J."/>
            <person name="Henrissat B."/>
            <person name="Kuo A."/>
            <person name="Liang C."/>
            <person name="Lipzen A."/>
            <person name="Lutzoni F."/>
            <person name="Magnuson J."/>
            <person name="Mondo S."/>
            <person name="Nolan M."/>
            <person name="Ohm R."/>
            <person name="Pangilinan J."/>
            <person name="Park H.-J."/>
            <person name="Ramirez L."/>
            <person name="Alfaro M."/>
            <person name="Sun H."/>
            <person name="Tritt A."/>
            <person name="Yoshinaga Y."/>
            <person name="Zwiers L.-H."/>
            <person name="Turgeon B."/>
            <person name="Goodwin S."/>
            <person name="Spatafora J."/>
            <person name="Crous P."/>
            <person name="Grigoriev I."/>
        </authorList>
    </citation>
    <scope>NUCLEOTIDE SEQUENCE</scope>
    <source>
        <strain evidence="4">HMLAC05119</strain>
    </source>
</reference>
<evidence type="ECO:0000256" key="2">
    <source>
        <dbReference type="SAM" id="MobiDB-lite"/>
    </source>
</evidence>
<organism evidence="4 5">
    <name type="scientific">Ampelomyces quisqualis</name>
    <name type="common">Powdery mildew agent</name>
    <dbReference type="NCBI Taxonomy" id="50730"/>
    <lineage>
        <taxon>Eukaryota</taxon>
        <taxon>Fungi</taxon>
        <taxon>Dikarya</taxon>
        <taxon>Ascomycota</taxon>
        <taxon>Pezizomycotina</taxon>
        <taxon>Dothideomycetes</taxon>
        <taxon>Pleosporomycetidae</taxon>
        <taxon>Pleosporales</taxon>
        <taxon>Pleosporineae</taxon>
        <taxon>Phaeosphaeriaceae</taxon>
        <taxon>Ampelomyces</taxon>
    </lineage>
</organism>
<feature type="region of interest" description="Disordered" evidence="2">
    <location>
        <begin position="223"/>
        <end position="273"/>
    </location>
</feature>
<feature type="compositionally biased region" description="Polar residues" evidence="2">
    <location>
        <begin position="41"/>
        <end position="88"/>
    </location>
</feature>
<feature type="region of interest" description="Disordered" evidence="2">
    <location>
        <begin position="18"/>
        <end position="88"/>
    </location>
</feature>
<evidence type="ECO:0000313" key="5">
    <source>
        <dbReference type="Proteomes" id="UP000800096"/>
    </source>
</evidence>
<accession>A0A6A5QR20</accession>
<dbReference type="AlphaFoldDB" id="A0A6A5QR20"/>
<feature type="compositionally biased region" description="Polar residues" evidence="2">
    <location>
        <begin position="318"/>
        <end position="328"/>
    </location>
</feature>
<feature type="compositionally biased region" description="Polar residues" evidence="2">
    <location>
        <begin position="177"/>
        <end position="187"/>
    </location>
</feature>
<evidence type="ECO:0000313" key="4">
    <source>
        <dbReference type="EMBL" id="KAF1917014.1"/>
    </source>
</evidence>
<protein>
    <submittedName>
        <fullName evidence="4">Up-regulated during septation-domain-containing protein</fullName>
    </submittedName>
</protein>
<feature type="compositionally biased region" description="Low complexity" evidence="2">
    <location>
        <begin position="26"/>
        <end position="40"/>
    </location>
</feature>
<dbReference type="Proteomes" id="UP000800096">
    <property type="component" value="Unassembled WGS sequence"/>
</dbReference>
<feature type="region of interest" description="Disordered" evidence="2">
    <location>
        <begin position="176"/>
        <end position="203"/>
    </location>
</feature>
<dbReference type="OrthoDB" id="5429395at2759"/>
<feature type="compositionally biased region" description="Polar residues" evidence="2">
    <location>
        <begin position="255"/>
        <end position="273"/>
    </location>
</feature>
<keyword evidence="1" id="KW-0175">Coiled coil</keyword>
<dbReference type="InterPro" id="IPR029191">
    <property type="entry name" value="Uds1"/>
</dbReference>
<feature type="coiled-coil region" evidence="1">
    <location>
        <begin position="465"/>
        <end position="499"/>
    </location>
</feature>
<dbReference type="EMBL" id="ML979135">
    <property type="protein sequence ID" value="KAF1917014.1"/>
    <property type="molecule type" value="Genomic_DNA"/>
</dbReference>
<feature type="domain" description="Up-regulated during septation protein 1" evidence="3">
    <location>
        <begin position="387"/>
        <end position="503"/>
    </location>
</feature>
<feature type="region of interest" description="Disordered" evidence="2">
    <location>
        <begin position="509"/>
        <end position="533"/>
    </location>
</feature>
<feature type="region of interest" description="Disordered" evidence="2">
    <location>
        <begin position="304"/>
        <end position="367"/>
    </location>
</feature>
<keyword evidence="5" id="KW-1185">Reference proteome</keyword>
<sequence length="566" mass="62019">MGAHFPRRSHSLWEIQTTQDTTAINPPNALLAKSPSLASLGQPSTTSSRYQLWPTSRSPASQQQPKNSSSLDKTTALSAGRSSTSLSDTAVLPESVPLWQRTGALARRRKISVPELGNTMATVQEVTIDSPTIPGRPPLRQLSHQTYGHERSCSAPGMNWRAGPFGDAMISCVTGPSPVTETNQPTPVASLDTPRPSAKPLSPILRSLASPQSLLRIDTAHSAAEPELPPQVPPKSPAVESKDSPTPLTLRPKASRTQLPTPPTMTSGGNTPPTAVDMRRSTNAFILPTPPTAFTNPFNAALRASSRGSPRIERKNPLASSHNRNMSEPSVMDRGRPFRRSSKSKRGRALSEATKLEATTPSPWRLPQGMRISEASRSMSDEDKYSLNKQAYDQAGKFEVLNKRDVASLSRELRALDERCDYLRKTYKSLRAGRQKLHGRMIAYLRRGETVIFSRESLLKQEEALAELDVSIDEFILKLEQAENRRLRLRQKLLEHVAAALVLNPSAARQDIAQTTPPRSPAKVGSPGRAADRHTTESIKIYADGHVLNLFSDIEKAIGRMCEQTC</sequence>